<sequence>MTLMDKGIKTTVTCNALMSAFMFNDLAGKCQSTFLIQALSNLDIKTYLLMLRGYAHSVDKVQVLCEVGRMCWVENLPPPIGLNHCRQCCIDVQSLADQSPQNAECSVLTNPKSFSPKRKDVC</sequence>
<dbReference type="EMBL" id="CM039438">
    <property type="protein sequence ID" value="KAI4301317.1"/>
    <property type="molecule type" value="Genomic_DNA"/>
</dbReference>
<proteinExistence type="predicted"/>
<comment type="caution">
    <text evidence="1">The sequence shown here is derived from an EMBL/GenBank/DDBJ whole genome shotgun (WGS) entry which is preliminary data.</text>
</comment>
<accession>A0ACB9KVH1</accession>
<gene>
    <name evidence="1" type="ORF">L6164_034606</name>
</gene>
<dbReference type="Proteomes" id="UP000828941">
    <property type="component" value="Chromosome 13"/>
</dbReference>
<evidence type="ECO:0000313" key="1">
    <source>
        <dbReference type="EMBL" id="KAI4301317.1"/>
    </source>
</evidence>
<keyword evidence="2" id="KW-1185">Reference proteome</keyword>
<evidence type="ECO:0000313" key="2">
    <source>
        <dbReference type="Proteomes" id="UP000828941"/>
    </source>
</evidence>
<organism evidence="1 2">
    <name type="scientific">Bauhinia variegata</name>
    <name type="common">Purple orchid tree</name>
    <name type="synonym">Phanera variegata</name>
    <dbReference type="NCBI Taxonomy" id="167791"/>
    <lineage>
        <taxon>Eukaryota</taxon>
        <taxon>Viridiplantae</taxon>
        <taxon>Streptophyta</taxon>
        <taxon>Embryophyta</taxon>
        <taxon>Tracheophyta</taxon>
        <taxon>Spermatophyta</taxon>
        <taxon>Magnoliopsida</taxon>
        <taxon>eudicotyledons</taxon>
        <taxon>Gunneridae</taxon>
        <taxon>Pentapetalae</taxon>
        <taxon>rosids</taxon>
        <taxon>fabids</taxon>
        <taxon>Fabales</taxon>
        <taxon>Fabaceae</taxon>
        <taxon>Cercidoideae</taxon>
        <taxon>Cercideae</taxon>
        <taxon>Bauhiniinae</taxon>
        <taxon>Bauhinia</taxon>
    </lineage>
</organism>
<protein>
    <submittedName>
        <fullName evidence="1">Uncharacterized protein</fullName>
    </submittedName>
</protein>
<name>A0ACB9KVH1_BAUVA</name>
<reference evidence="1 2" key="1">
    <citation type="journal article" date="2022" name="DNA Res.">
        <title>Chromosomal-level genome assembly of the orchid tree Bauhinia variegata (Leguminosae; Cercidoideae) supports the allotetraploid origin hypothesis of Bauhinia.</title>
        <authorList>
            <person name="Zhong Y."/>
            <person name="Chen Y."/>
            <person name="Zheng D."/>
            <person name="Pang J."/>
            <person name="Liu Y."/>
            <person name="Luo S."/>
            <person name="Meng S."/>
            <person name="Qian L."/>
            <person name="Wei D."/>
            <person name="Dai S."/>
            <person name="Zhou R."/>
        </authorList>
    </citation>
    <scope>NUCLEOTIDE SEQUENCE [LARGE SCALE GENOMIC DNA]</scope>
    <source>
        <strain evidence="1">BV-YZ2020</strain>
    </source>
</reference>